<accession>A0A6I4IVX7</accession>
<dbReference type="Proteomes" id="UP000431264">
    <property type="component" value="Unassembled WGS sequence"/>
</dbReference>
<name>A0A6I4IVX7_9FLAO</name>
<proteinExistence type="predicted"/>
<feature type="transmembrane region" description="Helical" evidence="1">
    <location>
        <begin position="36"/>
        <end position="55"/>
    </location>
</feature>
<evidence type="ECO:0000313" key="3">
    <source>
        <dbReference type="EMBL" id="MVO11043.1"/>
    </source>
</evidence>
<dbReference type="InterPro" id="IPR018649">
    <property type="entry name" value="SHOCT"/>
</dbReference>
<dbReference type="AlphaFoldDB" id="A0A6I4IVX7"/>
<keyword evidence="1" id="KW-0472">Membrane</keyword>
<evidence type="ECO:0000259" key="2">
    <source>
        <dbReference type="Pfam" id="PF09851"/>
    </source>
</evidence>
<feature type="transmembrane region" description="Helical" evidence="1">
    <location>
        <begin position="5"/>
        <end position="24"/>
    </location>
</feature>
<feature type="domain" description="SHOCT" evidence="2">
    <location>
        <begin position="185"/>
        <end position="204"/>
    </location>
</feature>
<protein>
    <recommendedName>
        <fullName evidence="2">SHOCT domain-containing protein</fullName>
    </recommendedName>
</protein>
<gene>
    <name evidence="3" type="ORF">GOQ30_17860</name>
</gene>
<feature type="domain" description="SHOCT" evidence="2">
    <location>
        <begin position="147"/>
        <end position="165"/>
    </location>
</feature>
<keyword evidence="1" id="KW-1133">Transmembrane helix</keyword>
<keyword evidence="1" id="KW-0812">Transmembrane</keyword>
<evidence type="ECO:0000256" key="1">
    <source>
        <dbReference type="SAM" id="Phobius"/>
    </source>
</evidence>
<reference evidence="4" key="1">
    <citation type="submission" date="2019-05" db="EMBL/GenBank/DDBJ databases">
        <title>Flavobacterium profundi sp. nov., isolated from a deep-sea seamount.</title>
        <authorList>
            <person name="Zhang D.-C."/>
        </authorList>
    </citation>
    <scope>NUCLEOTIDE SEQUENCE [LARGE SCALE GENOMIC DNA]</scope>
    <source>
        <strain evidence="4">TP390</strain>
    </source>
</reference>
<keyword evidence="4" id="KW-1185">Reference proteome</keyword>
<evidence type="ECO:0000313" key="4">
    <source>
        <dbReference type="Proteomes" id="UP000431264"/>
    </source>
</evidence>
<feature type="transmembrane region" description="Helical" evidence="1">
    <location>
        <begin position="91"/>
        <end position="110"/>
    </location>
</feature>
<comment type="caution">
    <text evidence="3">The sequence shown here is derived from an EMBL/GenBank/DDBJ whole genome shotgun (WGS) entry which is preliminary data.</text>
</comment>
<organism evidence="3 4">
    <name type="scientific">Flavobacterium profundi</name>
    <dbReference type="NCBI Taxonomy" id="1774945"/>
    <lineage>
        <taxon>Bacteria</taxon>
        <taxon>Pseudomonadati</taxon>
        <taxon>Bacteroidota</taxon>
        <taxon>Flavobacteriia</taxon>
        <taxon>Flavobacteriales</taxon>
        <taxon>Flavobacteriaceae</taxon>
        <taxon>Flavobacterium</taxon>
    </lineage>
</organism>
<feature type="transmembrane region" description="Helical" evidence="1">
    <location>
        <begin position="67"/>
        <end position="85"/>
    </location>
</feature>
<dbReference type="EMBL" id="WQLW01000020">
    <property type="protein sequence ID" value="MVO11043.1"/>
    <property type="molecule type" value="Genomic_DNA"/>
</dbReference>
<sequence length="239" mass="27151">MKEQFLYETFIPAITVVVVALLSAEFVGRSKHIGRGYSFFMMLGLIPGIIGLIFSPSAKKEPTKANSLYSVFGAFLILAGLYGFYQGIDNFSFINFFVLLSYFSSAFYCFELSKGNVLNKEPKYYFEGTNERKVTETKMKLESTISNLVNLKEKGILTDEEYNQKIGKIETDISERELKNSTEYKQLKSLLDSGVLTKDEFENKINLLKDSSDKEVDKIEISKILNSATDNYLKDLNNL</sequence>
<dbReference type="OrthoDB" id="1454500at2"/>
<dbReference type="Pfam" id="PF09851">
    <property type="entry name" value="SHOCT"/>
    <property type="match status" value="2"/>
</dbReference>
<dbReference type="RefSeq" id="WP_140999462.1">
    <property type="nucleotide sequence ID" value="NZ_VDCZ01000020.1"/>
</dbReference>